<keyword evidence="2" id="KW-1185">Reference proteome</keyword>
<name>A0ABD5QL14_9EURY</name>
<comment type="caution">
    <text evidence="1">The sequence shown here is derived from an EMBL/GenBank/DDBJ whole genome shotgun (WGS) entry which is preliminary data.</text>
</comment>
<gene>
    <name evidence="1" type="ORF">ACFPFO_21830</name>
</gene>
<evidence type="ECO:0000313" key="2">
    <source>
        <dbReference type="Proteomes" id="UP001595925"/>
    </source>
</evidence>
<dbReference type="Proteomes" id="UP001595925">
    <property type="component" value="Unassembled WGS sequence"/>
</dbReference>
<proteinExistence type="predicted"/>
<reference evidence="1 2" key="1">
    <citation type="journal article" date="2019" name="Int. J. Syst. Evol. Microbiol.">
        <title>The Global Catalogue of Microorganisms (GCM) 10K type strain sequencing project: providing services to taxonomists for standard genome sequencing and annotation.</title>
        <authorList>
            <consortium name="The Broad Institute Genomics Platform"/>
            <consortium name="The Broad Institute Genome Sequencing Center for Infectious Disease"/>
            <person name="Wu L."/>
            <person name="Ma J."/>
        </authorList>
    </citation>
    <scope>NUCLEOTIDE SEQUENCE [LARGE SCALE GENOMIC DNA]</scope>
    <source>
        <strain evidence="1 2">CGMCC 1.15824</strain>
    </source>
</reference>
<dbReference type="RefSeq" id="WP_224828661.1">
    <property type="nucleotide sequence ID" value="NZ_JAIVEF010000009.1"/>
</dbReference>
<evidence type="ECO:0000313" key="1">
    <source>
        <dbReference type="EMBL" id="MFC4990340.1"/>
    </source>
</evidence>
<sequence length="45" mass="5202">MVTNIHIEVPDEQYERLSRVKNEHGLTWRGMVIHAADDLETPDGQ</sequence>
<evidence type="ECO:0008006" key="3">
    <source>
        <dbReference type="Google" id="ProtNLM"/>
    </source>
</evidence>
<protein>
    <recommendedName>
        <fullName evidence="3">CopG family transcriptional regulator</fullName>
    </recommendedName>
</protein>
<dbReference type="EMBL" id="JBHSJG010000072">
    <property type="protein sequence ID" value="MFC4990340.1"/>
    <property type="molecule type" value="Genomic_DNA"/>
</dbReference>
<accession>A0ABD5QL14</accession>
<organism evidence="1 2">
    <name type="scientific">Saliphagus infecundisoli</name>
    <dbReference type="NCBI Taxonomy" id="1849069"/>
    <lineage>
        <taxon>Archaea</taxon>
        <taxon>Methanobacteriati</taxon>
        <taxon>Methanobacteriota</taxon>
        <taxon>Stenosarchaea group</taxon>
        <taxon>Halobacteria</taxon>
        <taxon>Halobacteriales</taxon>
        <taxon>Natrialbaceae</taxon>
        <taxon>Saliphagus</taxon>
    </lineage>
</organism>
<dbReference type="AlphaFoldDB" id="A0ABD5QL14"/>